<sequence length="191" mass="20420">MGGQLARPWAERAGLTAILIAVPELGDYTDRWRSVSSSPSRPDKALTDLVPPHVTVLVPWVTDPAPKHVQRLTDALAGLKPFELGFAGVGQFPNGIVYLRPEPFDEVRALMRTVLDAFPECPPYGGDHPDPHPHLTISASTTSTLAVIAEAEAALAAEPPPSVLLDDLTIWREGDDKVWNLVGSVPLGGVG</sequence>
<evidence type="ECO:0000313" key="2">
    <source>
        <dbReference type="Proteomes" id="UP000295388"/>
    </source>
</evidence>
<dbReference type="GO" id="GO:0016874">
    <property type="term" value="F:ligase activity"/>
    <property type="evidence" value="ECO:0007669"/>
    <property type="project" value="UniProtKB-KW"/>
</dbReference>
<proteinExistence type="predicted"/>
<dbReference type="AlphaFoldDB" id="A0A4R6KNN0"/>
<organism evidence="1 2">
    <name type="scientific">Kribbella caucasensis</name>
    <dbReference type="NCBI Taxonomy" id="2512215"/>
    <lineage>
        <taxon>Bacteria</taxon>
        <taxon>Bacillati</taxon>
        <taxon>Actinomycetota</taxon>
        <taxon>Actinomycetes</taxon>
        <taxon>Propionibacteriales</taxon>
        <taxon>Kribbellaceae</taxon>
        <taxon>Kribbella</taxon>
    </lineage>
</organism>
<dbReference type="EMBL" id="SNWQ01000001">
    <property type="protein sequence ID" value="TDO54246.1"/>
    <property type="molecule type" value="Genomic_DNA"/>
</dbReference>
<reference evidence="1 2" key="1">
    <citation type="submission" date="2019-03" db="EMBL/GenBank/DDBJ databases">
        <title>Genomic Encyclopedia of Type Strains, Phase III (KMG-III): the genomes of soil and plant-associated and newly described type strains.</title>
        <authorList>
            <person name="Whitman W."/>
        </authorList>
    </citation>
    <scope>NUCLEOTIDE SEQUENCE [LARGE SCALE GENOMIC DNA]</scope>
    <source>
        <strain evidence="1 2">VKM Ac-2527</strain>
    </source>
</reference>
<gene>
    <name evidence="1" type="ORF">EV643_10127</name>
</gene>
<protein>
    <submittedName>
        <fullName evidence="1">2'-5' RNA ligase superfamily protein</fullName>
    </submittedName>
</protein>
<name>A0A4R6KNN0_9ACTN</name>
<keyword evidence="1" id="KW-0436">Ligase</keyword>
<comment type="caution">
    <text evidence="1">The sequence shown here is derived from an EMBL/GenBank/DDBJ whole genome shotgun (WGS) entry which is preliminary data.</text>
</comment>
<keyword evidence="2" id="KW-1185">Reference proteome</keyword>
<dbReference type="RefSeq" id="WP_133797861.1">
    <property type="nucleotide sequence ID" value="NZ_SNWQ01000001.1"/>
</dbReference>
<dbReference type="Pfam" id="PF13563">
    <property type="entry name" value="2_5_RNA_ligase2"/>
    <property type="match status" value="1"/>
</dbReference>
<dbReference type="Proteomes" id="UP000295388">
    <property type="component" value="Unassembled WGS sequence"/>
</dbReference>
<dbReference type="Gene3D" id="3.90.1140.10">
    <property type="entry name" value="Cyclic phosphodiesterase"/>
    <property type="match status" value="1"/>
</dbReference>
<dbReference type="SUPFAM" id="SSF55144">
    <property type="entry name" value="LigT-like"/>
    <property type="match status" value="1"/>
</dbReference>
<evidence type="ECO:0000313" key="1">
    <source>
        <dbReference type="EMBL" id="TDO54246.1"/>
    </source>
</evidence>
<accession>A0A4R6KNN0</accession>
<dbReference type="OrthoDB" id="2082235at2"/>
<dbReference type="InterPro" id="IPR009097">
    <property type="entry name" value="Cyclic_Pdiesterase"/>
</dbReference>